<dbReference type="RefSeq" id="WP_089182699.1">
    <property type="nucleotide sequence ID" value="NZ_CP043427.1"/>
</dbReference>
<dbReference type="Gene3D" id="3.40.980.10">
    <property type="entry name" value="MoaB/Mog-like domain"/>
    <property type="match status" value="1"/>
</dbReference>
<dbReference type="InterPro" id="IPR036688">
    <property type="entry name" value="MoeA_C_domain_IV_sf"/>
</dbReference>
<keyword evidence="7" id="KW-1185">Reference proteome</keyword>
<comment type="cofactor">
    <cofactor evidence="4">
        <name>Mg(2+)</name>
        <dbReference type="ChEBI" id="CHEBI:18420"/>
    </cofactor>
</comment>
<sequence>MNYNDGLNLLFSKINTCTKNEYTNIASSLGKVLAKDIYASKDLPCFDNSALDGYAFKFDDKDNPLNISQITIFAGDKTQYHAAKNEAIRIMTGAIMPKNTDTIVRLEDAIIKDNKLFIDEKTKKNNAFRYKGEEIKSGEILLKKGTKITPSEIMLLASQGINEILVFSKPSIALFSSGDELVEVWENASSEQIYNVNASAIASLLNYNGFKSVYKGIIKDSLEDTKKAFLSNLNYDVLICSGGASKGDKDFMKEALLGLGYKEIFDRLNLKPGGPVKVFIKDDKFVFILPGNPMAAFFTCFLILIPALKKMNAQADFKHKTINTKISNTIKLKPQRTNIILGNYNDGVFTPYLENYGSGMIKPLTLNNAICLSNEQNLKLESGDEIQIIKYTL</sequence>
<comment type="function">
    <text evidence="1 4">Catalyzes the insertion of molybdate into adenylated molybdopterin with the concomitant release of AMP.</text>
</comment>
<evidence type="ECO:0000313" key="7">
    <source>
        <dbReference type="Proteomes" id="UP000254920"/>
    </source>
</evidence>
<evidence type="ECO:0000256" key="4">
    <source>
        <dbReference type="RuleBase" id="RU365090"/>
    </source>
</evidence>
<dbReference type="InterPro" id="IPR036425">
    <property type="entry name" value="MoaB/Mog-like_dom_sf"/>
</dbReference>
<dbReference type="AlphaFoldDB" id="A0A381DHV0"/>
<dbReference type="Pfam" id="PF00994">
    <property type="entry name" value="MoCF_biosynth"/>
    <property type="match status" value="1"/>
</dbReference>
<keyword evidence="4 6" id="KW-0808">Transferase</keyword>
<dbReference type="PANTHER" id="PTHR10192:SF5">
    <property type="entry name" value="GEPHYRIN"/>
    <property type="match status" value="1"/>
</dbReference>
<dbReference type="EMBL" id="UFVD01000001">
    <property type="protein sequence ID" value="SUX10269.1"/>
    <property type="molecule type" value="Genomic_DNA"/>
</dbReference>
<dbReference type="InterPro" id="IPR038987">
    <property type="entry name" value="MoeA-like"/>
</dbReference>
<accession>A0A381DHV0</accession>
<dbReference type="Gene3D" id="3.90.105.10">
    <property type="entry name" value="Molybdopterin biosynthesis moea protein, domain 2"/>
    <property type="match status" value="1"/>
</dbReference>
<keyword evidence="4" id="KW-0501">Molybdenum cofactor biosynthesis</keyword>
<comment type="catalytic activity">
    <reaction evidence="3">
        <text>adenylyl-molybdopterin + molybdate = Mo-molybdopterin + AMP + H(+)</text>
        <dbReference type="Rhea" id="RHEA:35047"/>
        <dbReference type="ChEBI" id="CHEBI:15378"/>
        <dbReference type="ChEBI" id="CHEBI:36264"/>
        <dbReference type="ChEBI" id="CHEBI:62727"/>
        <dbReference type="ChEBI" id="CHEBI:71302"/>
        <dbReference type="ChEBI" id="CHEBI:456215"/>
        <dbReference type="EC" id="2.10.1.1"/>
    </reaction>
</comment>
<protein>
    <recommendedName>
        <fullName evidence="4">Molybdopterin molybdenumtransferase</fullName>
        <ecNumber evidence="4">2.10.1.1</ecNumber>
    </recommendedName>
</protein>
<feature type="domain" description="MoaB/Mog" evidence="5">
    <location>
        <begin position="173"/>
        <end position="310"/>
    </location>
</feature>
<dbReference type="Proteomes" id="UP000254920">
    <property type="component" value="Unassembled WGS sequence"/>
</dbReference>
<keyword evidence="4" id="KW-0479">Metal-binding</keyword>
<dbReference type="InterPro" id="IPR036135">
    <property type="entry name" value="MoeA_linker/N_sf"/>
</dbReference>
<dbReference type="SUPFAM" id="SSF53218">
    <property type="entry name" value="Molybdenum cofactor biosynthesis proteins"/>
    <property type="match status" value="1"/>
</dbReference>
<dbReference type="OrthoDB" id="9804758at2"/>
<dbReference type="EC" id="2.10.1.1" evidence="4"/>
<evidence type="ECO:0000259" key="5">
    <source>
        <dbReference type="SMART" id="SM00852"/>
    </source>
</evidence>
<proteinExistence type="inferred from homology"/>
<dbReference type="GO" id="GO:0006777">
    <property type="term" value="P:Mo-molybdopterin cofactor biosynthetic process"/>
    <property type="evidence" value="ECO:0007669"/>
    <property type="project" value="UniProtKB-UniRule"/>
</dbReference>
<dbReference type="Pfam" id="PF03453">
    <property type="entry name" value="MoeA_N"/>
    <property type="match status" value="1"/>
</dbReference>
<dbReference type="CDD" id="cd00887">
    <property type="entry name" value="MoeA"/>
    <property type="match status" value="1"/>
</dbReference>
<dbReference type="Gene3D" id="2.40.340.10">
    <property type="entry name" value="MoeA, C-terminal, domain IV"/>
    <property type="match status" value="1"/>
</dbReference>
<comment type="pathway">
    <text evidence="4">Cofactor biosynthesis; molybdopterin biosynthesis.</text>
</comment>
<gene>
    <name evidence="6" type="primary">moeA_1</name>
    <name evidence="6" type="ORF">NCTC12475_00455</name>
</gene>
<dbReference type="STRING" id="32024.GCA_000788295_00575"/>
<reference evidence="6 7" key="1">
    <citation type="submission" date="2018-06" db="EMBL/GenBank/DDBJ databases">
        <authorList>
            <consortium name="Pathogen Informatics"/>
            <person name="Doyle S."/>
        </authorList>
    </citation>
    <scope>NUCLEOTIDE SEQUENCE [LARGE SCALE GENOMIC DNA]</scope>
    <source>
        <strain evidence="6 7">NCTC12475</strain>
    </source>
</reference>
<keyword evidence="4" id="KW-0500">Molybdenum</keyword>
<keyword evidence="4" id="KW-0460">Magnesium</keyword>
<dbReference type="GO" id="GO:0005829">
    <property type="term" value="C:cytosol"/>
    <property type="evidence" value="ECO:0007669"/>
    <property type="project" value="TreeGrafter"/>
</dbReference>
<dbReference type="InterPro" id="IPR005110">
    <property type="entry name" value="MoeA_linker/N"/>
</dbReference>
<comment type="similarity">
    <text evidence="2 4">Belongs to the MoeA family.</text>
</comment>
<evidence type="ECO:0000256" key="3">
    <source>
        <dbReference type="ARBA" id="ARBA00047317"/>
    </source>
</evidence>
<organism evidence="6 7">
    <name type="scientific">Campylobacter sputorum subsp. sputorum</name>
    <dbReference type="NCBI Taxonomy" id="32024"/>
    <lineage>
        <taxon>Bacteria</taxon>
        <taxon>Pseudomonadati</taxon>
        <taxon>Campylobacterota</taxon>
        <taxon>Epsilonproteobacteria</taxon>
        <taxon>Campylobacterales</taxon>
        <taxon>Campylobacteraceae</taxon>
        <taxon>Campylobacter</taxon>
    </lineage>
</organism>
<dbReference type="PANTHER" id="PTHR10192">
    <property type="entry name" value="MOLYBDOPTERIN BIOSYNTHESIS PROTEIN"/>
    <property type="match status" value="1"/>
</dbReference>
<name>A0A381DHV0_9BACT</name>
<dbReference type="SMART" id="SM00852">
    <property type="entry name" value="MoCF_biosynth"/>
    <property type="match status" value="1"/>
</dbReference>
<evidence type="ECO:0000313" key="6">
    <source>
        <dbReference type="EMBL" id="SUX10269.1"/>
    </source>
</evidence>
<dbReference type="InterPro" id="IPR001453">
    <property type="entry name" value="MoaB/Mog_dom"/>
</dbReference>
<dbReference type="NCBIfam" id="TIGR00177">
    <property type="entry name" value="molyb_syn"/>
    <property type="match status" value="1"/>
</dbReference>
<dbReference type="SUPFAM" id="SSF63882">
    <property type="entry name" value="MoeA N-terminal region -like"/>
    <property type="match status" value="1"/>
</dbReference>
<dbReference type="UniPathway" id="UPA00344"/>
<dbReference type="GO" id="GO:0061599">
    <property type="term" value="F:molybdopterin molybdotransferase activity"/>
    <property type="evidence" value="ECO:0007669"/>
    <property type="project" value="UniProtKB-UniRule"/>
</dbReference>
<dbReference type="GeneID" id="93090895"/>
<evidence type="ECO:0000256" key="2">
    <source>
        <dbReference type="ARBA" id="ARBA00010763"/>
    </source>
</evidence>
<dbReference type="GO" id="GO:0046872">
    <property type="term" value="F:metal ion binding"/>
    <property type="evidence" value="ECO:0007669"/>
    <property type="project" value="UniProtKB-UniRule"/>
</dbReference>
<evidence type="ECO:0000256" key="1">
    <source>
        <dbReference type="ARBA" id="ARBA00002901"/>
    </source>
</evidence>
<dbReference type="Gene3D" id="2.170.190.11">
    <property type="entry name" value="Molybdopterin biosynthesis moea protein, domain 3"/>
    <property type="match status" value="1"/>
</dbReference>